<proteinExistence type="predicted"/>
<dbReference type="SUPFAM" id="SSF52540">
    <property type="entry name" value="P-loop containing nucleoside triphosphate hydrolases"/>
    <property type="match status" value="1"/>
</dbReference>
<reference evidence="1 2" key="1">
    <citation type="submission" date="2024-02" db="EMBL/GenBank/DDBJ databases">
        <authorList>
            <person name="Vignale AGUSTIN F."/>
            <person name="Sosa J E."/>
            <person name="Modenutti C."/>
        </authorList>
    </citation>
    <scope>NUCLEOTIDE SEQUENCE [LARGE SCALE GENOMIC DNA]</scope>
</reference>
<evidence type="ECO:0000313" key="1">
    <source>
        <dbReference type="EMBL" id="CAK9145626.1"/>
    </source>
</evidence>
<accession>A0ABC8RKX9</accession>
<keyword evidence="2" id="KW-1185">Reference proteome</keyword>
<dbReference type="EMBL" id="CAUOFW020001502">
    <property type="protein sequence ID" value="CAK9145626.1"/>
    <property type="molecule type" value="Genomic_DNA"/>
</dbReference>
<name>A0ABC8RKX9_9AQUA</name>
<organism evidence="1 2">
    <name type="scientific">Ilex paraguariensis</name>
    <name type="common">yerba mate</name>
    <dbReference type="NCBI Taxonomy" id="185542"/>
    <lineage>
        <taxon>Eukaryota</taxon>
        <taxon>Viridiplantae</taxon>
        <taxon>Streptophyta</taxon>
        <taxon>Embryophyta</taxon>
        <taxon>Tracheophyta</taxon>
        <taxon>Spermatophyta</taxon>
        <taxon>Magnoliopsida</taxon>
        <taxon>eudicotyledons</taxon>
        <taxon>Gunneridae</taxon>
        <taxon>Pentapetalae</taxon>
        <taxon>asterids</taxon>
        <taxon>campanulids</taxon>
        <taxon>Aquifoliales</taxon>
        <taxon>Aquifoliaceae</taxon>
        <taxon>Ilex</taxon>
    </lineage>
</organism>
<sequence length="137" mass="15298">MKNQLFSSDEDQTESLNSPFCWWRSAPEVNENGHFNVDISDLSNLTPRLKVLREMERLALIAPEGLVDLRHKLINYRSGDLWLPVGGIKKEEIDIPPIITLLLVGLSGSGKSSLVNLMYCVLSRSGLIPFAQTSSML</sequence>
<dbReference type="Proteomes" id="UP001642360">
    <property type="component" value="Unassembled WGS sequence"/>
</dbReference>
<comment type="caution">
    <text evidence="1">The sequence shown here is derived from an EMBL/GenBank/DDBJ whole genome shotgun (WGS) entry which is preliminary data.</text>
</comment>
<protein>
    <submittedName>
        <fullName evidence="1">Uncharacterized protein</fullName>
    </submittedName>
</protein>
<gene>
    <name evidence="1" type="ORF">ILEXP_LOCUS13446</name>
</gene>
<evidence type="ECO:0000313" key="2">
    <source>
        <dbReference type="Proteomes" id="UP001642360"/>
    </source>
</evidence>
<dbReference type="InterPro" id="IPR027417">
    <property type="entry name" value="P-loop_NTPase"/>
</dbReference>
<dbReference type="AlphaFoldDB" id="A0ABC8RKX9"/>